<dbReference type="eggNOG" id="COG1942">
    <property type="taxonomic scope" value="Bacteria"/>
</dbReference>
<dbReference type="RefSeq" id="WP_034793306.1">
    <property type="nucleotide sequence ID" value="NZ_JMPJ01000065.1"/>
</dbReference>
<evidence type="ECO:0000313" key="1">
    <source>
        <dbReference type="EMBL" id="KFC79378.1"/>
    </source>
</evidence>
<dbReference type="EMBL" id="JMPJ01000065">
    <property type="protein sequence ID" value="KFC79378.1"/>
    <property type="molecule type" value="Genomic_DNA"/>
</dbReference>
<evidence type="ECO:0000313" key="2">
    <source>
        <dbReference type="Proteomes" id="UP000028640"/>
    </source>
</evidence>
<dbReference type="InterPro" id="IPR014347">
    <property type="entry name" value="Tautomerase/MIF_sf"/>
</dbReference>
<reference evidence="1 2" key="1">
    <citation type="submission" date="2014-05" db="EMBL/GenBank/DDBJ databases">
        <title>ATOL: Assembling a taxonomically balanced genome-scale reconstruction of the evolutionary history of the Enterobacteriaceae.</title>
        <authorList>
            <person name="Plunkett G.III."/>
            <person name="Neeno-Eckwall E.C."/>
            <person name="Glasner J.D."/>
            <person name="Perna N.T."/>
        </authorList>
    </citation>
    <scope>NUCLEOTIDE SEQUENCE [LARGE SCALE GENOMIC DNA]</scope>
    <source>
        <strain evidence="1 2">ATCC 33852</strain>
    </source>
</reference>
<dbReference type="Proteomes" id="UP000028640">
    <property type="component" value="Unassembled WGS sequence"/>
</dbReference>
<evidence type="ECO:0008006" key="3">
    <source>
        <dbReference type="Google" id="ProtNLM"/>
    </source>
</evidence>
<keyword evidence="2" id="KW-1185">Reference proteome</keyword>
<protein>
    <recommendedName>
        <fullName evidence="3">Tautomerase</fullName>
    </recommendedName>
</protein>
<dbReference type="STRING" id="910964.GEAM_3186"/>
<dbReference type="AlphaFoldDB" id="A0A085G6N3"/>
<organism evidence="1 2">
    <name type="scientific">Ewingella americana (strain ATCC 33852 / DSM 4580 / CCUG 14506 / JCM 5911 / LMG 7869 / NCTC 12157 / CDC 1468-78)</name>
    <dbReference type="NCBI Taxonomy" id="910964"/>
    <lineage>
        <taxon>Bacteria</taxon>
        <taxon>Pseudomonadati</taxon>
        <taxon>Pseudomonadota</taxon>
        <taxon>Gammaproteobacteria</taxon>
        <taxon>Enterobacterales</taxon>
        <taxon>Yersiniaceae</taxon>
        <taxon>Ewingella</taxon>
    </lineage>
</organism>
<sequence length="132" mass="14896">MPFVTFTVQRGLSASDKAGLSQAMIEAQVAAGYPPEDLFHRFYEVGAEDLYIDPRFPDYSNNRSARFMIVDVIISRGKPADTADIIARESTRLFAERFQLAPQDILYIFQEVEPHFPRFPPQSNASGITQHA</sequence>
<comment type="caution">
    <text evidence="1">The sequence shown here is derived from an EMBL/GenBank/DDBJ whole genome shotgun (WGS) entry which is preliminary data.</text>
</comment>
<dbReference type="OrthoDB" id="9804765at2"/>
<dbReference type="GeneID" id="78381483"/>
<accession>A0A085G6N3</accession>
<dbReference type="SUPFAM" id="SSF55331">
    <property type="entry name" value="Tautomerase/MIF"/>
    <property type="match status" value="1"/>
</dbReference>
<proteinExistence type="predicted"/>
<dbReference type="Gene3D" id="3.30.429.10">
    <property type="entry name" value="Macrophage Migration Inhibitory Factor"/>
    <property type="match status" value="1"/>
</dbReference>
<gene>
    <name evidence="1" type="ORF">GEAM_3186</name>
</gene>
<name>A0A085G6N3_EWIA3</name>